<evidence type="ECO:0000256" key="1">
    <source>
        <dbReference type="SAM" id="Phobius"/>
    </source>
</evidence>
<feature type="transmembrane region" description="Helical" evidence="1">
    <location>
        <begin position="46"/>
        <end position="67"/>
    </location>
</feature>
<proteinExistence type="predicted"/>
<gene>
    <name evidence="2" type="ORF">J4478_04420</name>
</gene>
<evidence type="ECO:0000313" key="3">
    <source>
        <dbReference type="Proteomes" id="UP000680185"/>
    </source>
</evidence>
<reference evidence="2" key="2">
    <citation type="submission" date="2021-05" db="EMBL/GenBank/DDBJ databases">
        <title>Protein family content uncovers lineage relationships and bacterial pathway maintenance mechanisms in DPANN archaea.</title>
        <authorList>
            <person name="Castelle C.J."/>
            <person name="Meheust R."/>
            <person name="Jaffe A.L."/>
            <person name="Seitz K."/>
            <person name="Gong X."/>
            <person name="Baker B.J."/>
            <person name="Banfield J.F."/>
        </authorList>
    </citation>
    <scope>NUCLEOTIDE SEQUENCE</scope>
    <source>
        <strain evidence="2">RIFCSPLOWO2_01_FULL_43_13</strain>
    </source>
</reference>
<reference evidence="2" key="1">
    <citation type="submission" date="2021-03" db="EMBL/GenBank/DDBJ databases">
        <authorList>
            <person name="Jaffe A."/>
        </authorList>
    </citation>
    <scope>NUCLEOTIDE SEQUENCE</scope>
    <source>
        <strain evidence="2">RIFCSPLOWO2_01_FULL_43_13</strain>
    </source>
</reference>
<protein>
    <recommendedName>
        <fullName evidence="4">ECF transporter S component</fullName>
    </recommendedName>
</protein>
<dbReference type="EMBL" id="JAGVWB010000030">
    <property type="protein sequence ID" value="MBS3058617.1"/>
    <property type="molecule type" value="Genomic_DNA"/>
</dbReference>
<feature type="transmembrane region" description="Helical" evidence="1">
    <location>
        <begin position="12"/>
        <end position="34"/>
    </location>
</feature>
<dbReference type="Gene3D" id="1.10.1760.20">
    <property type="match status" value="1"/>
</dbReference>
<dbReference type="Proteomes" id="UP000680185">
    <property type="component" value="Unassembled WGS sequence"/>
</dbReference>
<evidence type="ECO:0000313" key="2">
    <source>
        <dbReference type="EMBL" id="MBS3058617.1"/>
    </source>
</evidence>
<evidence type="ECO:0008006" key="4">
    <source>
        <dbReference type="Google" id="ProtNLM"/>
    </source>
</evidence>
<accession>A0A8T4KWS9</accession>
<keyword evidence="1" id="KW-1133">Transmembrane helix</keyword>
<comment type="caution">
    <text evidence="2">The sequence shown here is derived from an EMBL/GenBank/DDBJ whole genome shotgun (WGS) entry which is preliminary data.</text>
</comment>
<feature type="transmembrane region" description="Helical" evidence="1">
    <location>
        <begin position="145"/>
        <end position="164"/>
    </location>
</feature>
<sequence>MAEKKETDWSFLQLLALAVVLDIVFKQFSLLTAIQPILPIAVLAGILYGASRGIAVGLFAAVASGLLFYSAVYFTGALFFVQAISAIIAGALGGAIAQTKKPSTMEFAGLTVIAVIVFEALNNFLQGTAYSRLSGYYYLEGTALASALHIIAAVLLAILLSSLLKQGKDEKS</sequence>
<feature type="transmembrane region" description="Helical" evidence="1">
    <location>
        <begin position="73"/>
        <end position="95"/>
    </location>
</feature>
<keyword evidence="1" id="KW-0472">Membrane</keyword>
<dbReference type="AlphaFoldDB" id="A0A8T4KWS9"/>
<organism evidence="2 3">
    <name type="scientific">Candidatus Iainarchaeum sp</name>
    <dbReference type="NCBI Taxonomy" id="3101447"/>
    <lineage>
        <taxon>Archaea</taxon>
        <taxon>Candidatus Iainarchaeota</taxon>
        <taxon>Candidatus Iainarchaeia</taxon>
        <taxon>Candidatus Iainarchaeales</taxon>
        <taxon>Candidatus Iainarchaeaceae</taxon>
        <taxon>Candidatus Iainarchaeum</taxon>
    </lineage>
</organism>
<name>A0A8T4KWS9_9ARCH</name>
<keyword evidence="1" id="KW-0812">Transmembrane</keyword>
<feature type="transmembrane region" description="Helical" evidence="1">
    <location>
        <begin position="107"/>
        <end position="125"/>
    </location>
</feature>